<dbReference type="PROSITE" id="PS50102">
    <property type="entry name" value="RRM"/>
    <property type="match status" value="1"/>
</dbReference>
<dbReference type="InterPro" id="IPR012677">
    <property type="entry name" value="Nucleotide-bd_a/b_plait_sf"/>
</dbReference>
<dbReference type="Pfam" id="PF00076">
    <property type="entry name" value="RRM_1"/>
    <property type="match status" value="1"/>
</dbReference>
<keyword evidence="1" id="KW-0694">RNA-binding</keyword>
<evidence type="ECO:0000313" key="4">
    <source>
        <dbReference type="EMBL" id="KAF2457803.1"/>
    </source>
</evidence>
<dbReference type="InterPro" id="IPR000504">
    <property type="entry name" value="RRM_dom"/>
</dbReference>
<feature type="compositionally biased region" description="Basic and acidic residues" evidence="2">
    <location>
        <begin position="225"/>
        <end position="238"/>
    </location>
</feature>
<dbReference type="OrthoDB" id="7763451at2759"/>
<gene>
    <name evidence="4" type="ORF">BDY21DRAFT_385517</name>
</gene>
<accession>A0A6A6P2X5</accession>
<feature type="compositionally biased region" description="Polar residues" evidence="2">
    <location>
        <begin position="253"/>
        <end position="262"/>
    </location>
</feature>
<evidence type="ECO:0000259" key="3">
    <source>
        <dbReference type="PROSITE" id="PS50102"/>
    </source>
</evidence>
<dbReference type="PANTHER" id="PTHR32343:SF10">
    <property type="entry name" value="RNA-BINDING REGION RNP-1 DOMAIN-CONTAINING PROTEIN"/>
    <property type="match status" value="1"/>
</dbReference>
<evidence type="ECO:0000313" key="5">
    <source>
        <dbReference type="Proteomes" id="UP000799766"/>
    </source>
</evidence>
<sequence length="262" mass="28638">MATTVHVKNISHETSEKQITDFFNFCGKIQSISVTPVSDAPDAEKTASVTFEKEAAAKTALLLDSTQLGPSQIQVSSAASIDELAGNTEEERSPDDVPQEEKPRTRILAEYLAHGYEVRDIAIKKAIELDNKHGIWNRFNQTLTDLDARLKATEKAKTVNAKLGLSQKAAAGWRGAASYYEDFTKTGPGGKFHKFYLDSSKMVKDVRDEAERLKELKQQAAAEKAGTEDHKEIEHEAEADTQAGAQNPEVPTATATDTATKS</sequence>
<dbReference type="Gene3D" id="3.30.70.330">
    <property type="match status" value="1"/>
</dbReference>
<protein>
    <recommendedName>
        <fullName evidence="3">RRM domain-containing protein</fullName>
    </recommendedName>
</protein>
<dbReference type="InterPro" id="IPR035979">
    <property type="entry name" value="RBD_domain_sf"/>
</dbReference>
<dbReference type="Proteomes" id="UP000799766">
    <property type="component" value="Unassembled WGS sequence"/>
</dbReference>
<keyword evidence="5" id="KW-1185">Reference proteome</keyword>
<proteinExistence type="predicted"/>
<dbReference type="AlphaFoldDB" id="A0A6A6P2X5"/>
<dbReference type="SMART" id="SM00360">
    <property type="entry name" value="RRM"/>
    <property type="match status" value="1"/>
</dbReference>
<organism evidence="4 5">
    <name type="scientific">Lineolata rhizophorae</name>
    <dbReference type="NCBI Taxonomy" id="578093"/>
    <lineage>
        <taxon>Eukaryota</taxon>
        <taxon>Fungi</taxon>
        <taxon>Dikarya</taxon>
        <taxon>Ascomycota</taxon>
        <taxon>Pezizomycotina</taxon>
        <taxon>Dothideomycetes</taxon>
        <taxon>Dothideomycetes incertae sedis</taxon>
        <taxon>Lineolatales</taxon>
        <taxon>Lineolataceae</taxon>
        <taxon>Lineolata</taxon>
    </lineage>
</organism>
<evidence type="ECO:0000256" key="1">
    <source>
        <dbReference type="PROSITE-ProRule" id="PRU00176"/>
    </source>
</evidence>
<dbReference type="EMBL" id="MU001679">
    <property type="protein sequence ID" value="KAF2457803.1"/>
    <property type="molecule type" value="Genomic_DNA"/>
</dbReference>
<dbReference type="GO" id="GO:0003723">
    <property type="term" value="F:RNA binding"/>
    <property type="evidence" value="ECO:0007669"/>
    <property type="project" value="UniProtKB-UniRule"/>
</dbReference>
<reference evidence="4" key="1">
    <citation type="journal article" date="2020" name="Stud. Mycol.">
        <title>101 Dothideomycetes genomes: a test case for predicting lifestyles and emergence of pathogens.</title>
        <authorList>
            <person name="Haridas S."/>
            <person name="Albert R."/>
            <person name="Binder M."/>
            <person name="Bloem J."/>
            <person name="Labutti K."/>
            <person name="Salamov A."/>
            <person name="Andreopoulos B."/>
            <person name="Baker S."/>
            <person name="Barry K."/>
            <person name="Bills G."/>
            <person name="Bluhm B."/>
            <person name="Cannon C."/>
            <person name="Castanera R."/>
            <person name="Culley D."/>
            <person name="Daum C."/>
            <person name="Ezra D."/>
            <person name="Gonzalez J."/>
            <person name="Henrissat B."/>
            <person name="Kuo A."/>
            <person name="Liang C."/>
            <person name="Lipzen A."/>
            <person name="Lutzoni F."/>
            <person name="Magnuson J."/>
            <person name="Mondo S."/>
            <person name="Nolan M."/>
            <person name="Ohm R."/>
            <person name="Pangilinan J."/>
            <person name="Park H.-J."/>
            <person name="Ramirez L."/>
            <person name="Alfaro M."/>
            <person name="Sun H."/>
            <person name="Tritt A."/>
            <person name="Yoshinaga Y."/>
            <person name="Zwiers L.-H."/>
            <person name="Turgeon B."/>
            <person name="Goodwin S."/>
            <person name="Spatafora J."/>
            <person name="Crous P."/>
            <person name="Grigoriev I."/>
        </authorList>
    </citation>
    <scope>NUCLEOTIDE SEQUENCE</scope>
    <source>
        <strain evidence="4">ATCC 16933</strain>
    </source>
</reference>
<dbReference type="PANTHER" id="PTHR32343">
    <property type="entry name" value="SERINE/ARGININE-RICH SPLICING FACTOR"/>
    <property type="match status" value="1"/>
</dbReference>
<dbReference type="SUPFAM" id="SSF54928">
    <property type="entry name" value="RNA-binding domain, RBD"/>
    <property type="match status" value="1"/>
</dbReference>
<name>A0A6A6P2X5_9PEZI</name>
<evidence type="ECO:0000256" key="2">
    <source>
        <dbReference type="SAM" id="MobiDB-lite"/>
    </source>
</evidence>
<feature type="region of interest" description="Disordered" evidence="2">
    <location>
        <begin position="214"/>
        <end position="262"/>
    </location>
</feature>
<feature type="domain" description="RRM" evidence="3">
    <location>
        <begin position="3"/>
        <end position="80"/>
    </location>
</feature>